<evidence type="ECO:0000256" key="1">
    <source>
        <dbReference type="SAM" id="Phobius"/>
    </source>
</evidence>
<sequence length="129" mass="15048">MTSYNSWSNKLRNLFSGRFSVFFSVLCLYIFLSFIIRTVFLIWSSSNADFNLLHILRAFITGFLYDLTIGLSFLTIYSIYLLILPKKLIGSVFDKVFTYFYLTIIFIIIYFSLLAEILFGMSSAFDLIL</sequence>
<feature type="transmembrane region" description="Helical" evidence="1">
    <location>
        <begin position="21"/>
        <end position="43"/>
    </location>
</feature>
<keyword evidence="3" id="KW-1185">Reference proteome</keyword>
<keyword evidence="1" id="KW-0472">Membrane</keyword>
<evidence type="ECO:0000313" key="3">
    <source>
        <dbReference type="Proteomes" id="UP000198555"/>
    </source>
</evidence>
<dbReference type="AlphaFoldDB" id="A0A1H6HSM0"/>
<reference evidence="3" key="1">
    <citation type="submission" date="2016-10" db="EMBL/GenBank/DDBJ databases">
        <authorList>
            <person name="Varghese N."/>
            <person name="Submissions S."/>
        </authorList>
    </citation>
    <scope>NUCLEOTIDE SEQUENCE [LARGE SCALE GENOMIC DNA]</scope>
    <source>
        <strain evidence="3">DSM 19326</strain>
    </source>
</reference>
<feature type="transmembrane region" description="Helical" evidence="1">
    <location>
        <begin position="96"/>
        <end position="119"/>
    </location>
</feature>
<dbReference type="EMBL" id="FNWX01000001">
    <property type="protein sequence ID" value="SEH37188.1"/>
    <property type="molecule type" value="Genomic_DNA"/>
</dbReference>
<accession>A0A1H6HSM0</accession>
<feature type="transmembrane region" description="Helical" evidence="1">
    <location>
        <begin position="63"/>
        <end position="84"/>
    </location>
</feature>
<keyword evidence="1" id="KW-1133">Transmembrane helix</keyword>
<evidence type="ECO:0000313" key="2">
    <source>
        <dbReference type="EMBL" id="SEH37188.1"/>
    </source>
</evidence>
<organism evidence="2 3">
    <name type="scientific">Epilithonimonas hominis</name>
    <dbReference type="NCBI Taxonomy" id="420404"/>
    <lineage>
        <taxon>Bacteria</taxon>
        <taxon>Pseudomonadati</taxon>
        <taxon>Bacteroidota</taxon>
        <taxon>Flavobacteriia</taxon>
        <taxon>Flavobacteriales</taxon>
        <taxon>Weeksellaceae</taxon>
        <taxon>Chryseobacterium group</taxon>
        <taxon>Epilithonimonas</taxon>
    </lineage>
</organism>
<keyword evidence="1" id="KW-0812">Transmembrane</keyword>
<dbReference type="Proteomes" id="UP000198555">
    <property type="component" value="Unassembled WGS sequence"/>
</dbReference>
<gene>
    <name evidence="2" type="ORF">SAMN05421793_101139</name>
</gene>
<name>A0A1H6HSM0_9FLAO</name>
<proteinExistence type="predicted"/>
<protein>
    <submittedName>
        <fullName evidence="2">Uncharacterized protein</fullName>
    </submittedName>
</protein>